<gene>
    <name evidence="2" type="ORF">ACFO1V_10600</name>
</gene>
<keyword evidence="2" id="KW-0548">Nucleotidyltransferase</keyword>
<dbReference type="Pfam" id="PF00990">
    <property type="entry name" value="GGDEF"/>
    <property type="match status" value="1"/>
</dbReference>
<keyword evidence="3" id="KW-1185">Reference proteome</keyword>
<dbReference type="Gene3D" id="3.30.70.270">
    <property type="match status" value="1"/>
</dbReference>
<keyword evidence="2" id="KW-0808">Transferase</keyword>
<dbReference type="RefSeq" id="WP_374834138.1">
    <property type="nucleotide sequence ID" value="NZ_JBHEEZ010000041.1"/>
</dbReference>
<name>A0ABV9H7U9_9HYPH</name>
<dbReference type="SUPFAM" id="SSF55073">
    <property type="entry name" value="Nucleotide cyclase"/>
    <property type="match status" value="1"/>
</dbReference>
<accession>A0ABV9H7U9</accession>
<dbReference type="GO" id="GO:0052621">
    <property type="term" value="F:diguanylate cyclase activity"/>
    <property type="evidence" value="ECO:0007669"/>
    <property type="project" value="UniProtKB-EC"/>
</dbReference>
<protein>
    <submittedName>
        <fullName evidence="2">Diguanylate cyclase</fullName>
        <ecNumber evidence="2">2.7.7.65</ecNumber>
    </submittedName>
</protein>
<dbReference type="EC" id="2.7.7.65" evidence="2"/>
<evidence type="ECO:0000313" key="2">
    <source>
        <dbReference type="EMBL" id="MFC4625656.1"/>
    </source>
</evidence>
<evidence type="ECO:0000259" key="1">
    <source>
        <dbReference type="PROSITE" id="PS50887"/>
    </source>
</evidence>
<dbReference type="InterPro" id="IPR000160">
    <property type="entry name" value="GGDEF_dom"/>
</dbReference>
<sequence length="39" mass="4254">MATDKTYALVMSGLDCFKQINDQYGHDGGDRVIAAFDVS</sequence>
<dbReference type="Proteomes" id="UP001596042">
    <property type="component" value="Unassembled WGS sequence"/>
</dbReference>
<reference evidence="3" key="1">
    <citation type="journal article" date="2019" name="Int. J. Syst. Evol. Microbiol.">
        <title>The Global Catalogue of Microorganisms (GCM) 10K type strain sequencing project: providing services to taxonomists for standard genome sequencing and annotation.</title>
        <authorList>
            <consortium name="The Broad Institute Genomics Platform"/>
            <consortium name="The Broad Institute Genome Sequencing Center for Infectious Disease"/>
            <person name="Wu L."/>
            <person name="Ma J."/>
        </authorList>
    </citation>
    <scope>NUCLEOTIDE SEQUENCE [LARGE SCALE GENOMIC DNA]</scope>
    <source>
        <strain evidence="3">CGMCC 1.15731</strain>
    </source>
</reference>
<dbReference type="InterPro" id="IPR043128">
    <property type="entry name" value="Rev_trsase/Diguanyl_cyclase"/>
</dbReference>
<evidence type="ECO:0000313" key="3">
    <source>
        <dbReference type="Proteomes" id="UP001596042"/>
    </source>
</evidence>
<comment type="caution">
    <text evidence="2">The sequence shown here is derived from an EMBL/GenBank/DDBJ whole genome shotgun (WGS) entry which is preliminary data.</text>
</comment>
<dbReference type="EMBL" id="JBHSEL010000105">
    <property type="protein sequence ID" value="MFC4625656.1"/>
    <property type="molecule type" value="Genomic_DNA"/>
</dbReference>
<proteinExistence type="predicted"/>
<organism evidence="2 3">
    <name type="scientific">Daeguia caeni</name>
    <dbReference type="NCBI Taxonomy" id="439612"/>
    <lineage>
        <taxon>Bacteria</taxon>
        <taxon>Pseudomonadati</taxon>
        <taxon>Pseudomonadota</taxon>
        <taxon>Alphaproteobacteria</taxon>
        <taxon>Hyphomicrobiales</taxon>
        <taxon>Brucellaceae</taxon>
        <taxon>Daeguia</taxon>
    </lineage>
</organism>
<dbReference type="PROSITE" id="PS50887">
    <property type="entry name" value="GGDEF"/>
    <property type="match status" value="1"/>
</dbReference>
<dbReference type="InterPro" id="IPR029787">
    <property type="entry name" value="Nucleotide_cyclase"/>
</dbReference>
<dbReference type="NCBIfam" id="TIGR00254">
    <property type="entry name" value="GGDEF"/>
    <property type="match status" value="1"/>
</dbReference>
<feature type="domain" description="GGDEF" evidence="1">
    <location>
        <begin position="5"/>
        <end position="39"/>
    </location>
</feature>